<dbReference type="Proteomes" id="UP001168877">
    <property type="component" value="Unassembled WGS sequence"/>
</dbReference>
<feature type="compositionally biased region" description="Acidic residues" evidence="1">
    <location>
        <begin position="106"/>
        <end position="117"/>
    </location>
</feature>
<evidence type="ECO:0000256" key="1">
    <source>
        <dbReference type="SAM" id="MobiDB-lite"/>
    </source>
</evidence>
<reference evidence="2" key="2">
    <citation type="submission" date="2023-06" db="EMBL/GenBank/DDBJ databases">
        <authorList>
            <person name="Swenson N.G."/>
            <person name="Wegrzyn J.L."/>
            <person name="Mcevoy S.L."/>
        </authorList>
    </citation>
    <scope>NUCLEOTIDE SEQUENCE</scope>
    <source>
        <strain evidence="2">NS2018</strain>
        <tissue evidence="2">Leaf</tissue>
    </source>
</reference>
<name>A0AA39VIY5_ACESA</name>
<gene>
    <name evidence="2" type="ORF">LWI29_023405</name>
</gene>
<evidence type="ECO:0000313" key="3">
    <source>
        <dbReference type="Proteomes" id="UP001168877"/>
    </source>
</evidence>
<dbReference type="AlphaFoldDB" id="A0AA39VIY5"/>
<dbReference type="EMBL" id="JAUESC010000384">
    <property type="protein sequence ID" value="KAK0582250.1"/>
    <property type="molecule type" value="Genomic_DNA"/>
</dbReference>
<evidence type="ECO:0000313" key="2">
    <source>
        <dbReference type="EMBL" id="KAK0582250.1"/>
    </source>
</evidence>
<feature type="region of interest" description="Disordered" evidence="1">
    <location>
        <begin position="74"/>
        <end position="130"/>
    </location>
</feature>
<feature type="compositionally biased region" description="Polar residues" evidence="1">
    <location>
        <begin position="187"/>
        <end position="205"/>
    </location>
</feature>
<keyword evidence="3" id="KW-1185">Reference proteome</keyword>
<organism evidence="2 3">
    <name type="scientific">Acer saccharum</name>
    <name type="common">Sugar maple</name>
    <dbReference type="NCBI Taxonomy" id="4024"/>
    <lineage>
        <taxon>Eukaryota</taxon>
        <taxon>Viridiplantae</taxon>
        <taxon>Streptophyta</taxon>
        <taxon>Embryophyta</taxon>
        <taxon>Tracheophyta</taxon>
        <taxon>Spermatophyta</taxon>
        <taxon>Magnoliopsida</taxon>
        <taxon>eudicotyledons</taxon>
        <taxon>Gunneridae</taxon>
        <taxon>Pentapetalae</taxon>
        <taxon>rosids</taxon>
        <taxon>malvids</taxon>
        <taxon>Sapindales</taxon>
        <taxon>Sapindaceae</taxon>
        <taxon>Hippocastanoideae</taxon>
        <taxon>Acereae</taxon>
        <taxon>Acer</taxon>
    </lineage>
</organism>
<accession>A0AA39VIY5</accession>
<sequence length="257" mass="28988">MYSLMFPLPLYFIEIKFCKSVLVSALSFFIKHFSVSARNSLALIIFSDTTPLNASRVPRFMIIRLMRFERSTSQSSSCHQKNLHPTRVEGFARGQPVDRRRNQPNSEDDSEEEEDDVGYGVAQPARRLKEHDDYRLKAELLERMSGTSGFRRNNPDSTFPNRAKGVQSAGPSNQSRSAAGEEGSSSNQTTVPANRNVPRNQNSNPHARPTPGTCYRWSYKIAMVPSKHKTVPVEVEKQSFLIVTRSDTEFAIDVNGE</sequence>
<comment type="caution">
    <text evidence="2">The sequence shown here is derived from an EMBL/GenBank/DDBJ whole genome shotgun (WGS) entry which is preliminary data.</text>
</comment>
<feature type="compositionally biased region" description="Polar residues" evidence="1">
    <location>
        <begin position="146"/>
        <end position="160"/>
    </location>
</feature>
<reference evidence="2" key="1">
    <citation type="journal article" date="2022" name="Plant J.">
        <title>Strategies of tolerance reflected in two North American maple genomes.</title>
        <authorList>
            <person name="McEvoy S.L."/>
            <person name="Sezen U.U."/>
            <person name="Trouern-Trend A."/>
            <person name="McMahon S.M."/>
            <person name="Schaberg P.G."/>
            <person name="Yang J."/>
            <person name="Wegrzyn J.L."/>
            <person name="Swenson N.G."/>
        </authorList>
    </citation>
    <scope>NUCLEOTIDE SEQUENCE</scope>
    <source>
        <strain evidence="2">NS2018</strain>
    </source>
</reference>
<protein>
    <submittedName>
        <fullName evidence="2">Uncharacterized protein</fullName>
    </submittedName>
</protein>
<proteinExistence type="predicted"/>
<feature type="compositionally biased region" description="Low complexity" evidence="1">
    <location>
        <begin position="177"/>
        <end position="186"/>
    </location>
</feature>
<feature type="region of interest" description="Disordered" evidence="1">
    <location>
        <begin position="146"/>
        <end position="212"/>
    </location>
</feature>